<keyword evidence="1" id="KW-0472">Membrane</keyword>
<keyword evidence="1" id="KW-1133">Transmembrane helix</keyword>
<dbReference type="InParanoid" id="D9QNP1"/>
<dbReference type="STRING" id="633149.Bresu_2970"/>
<evidence type="ECO:0000256" key="1">
    <source>
        <dbReference type="SAM" id="Phobius"/>
    </source>
</evidence>
<proteinExistence type="predicted"/>
<gene>
    <name evidence="2" type="ordered locus">Bresu_2970</name>
</gene>
<evidence type="ECO:0000313" key="2">
    <source>
        <dbReference type="EMBL" id="ADL02276.1"/>
    </source>
</evidence>
<dbReference type="EMBL" id="CP002102">
    <property type="protein sequence ID" value="ADL02276.1"/>
    <property type="molecule type" value="Genomic_DNA"/>
</dbReference>
<dbReference type="AlphaFoldDB" id="D9QNP1"/>
<keyword evidence="3" id="KW-1185">Reference proteome</keyword>
<reference evidence="3" key="1">
    <citation type="journal article" date="2011" name="J. Bacteriol.">
        <title>Genome sequences of eight morphologically diverse alphaproteobacteria.</title>
        <authorList>
            <consortium name="US DOE Joint Genome Institute"/>
            <person name="Brown P.J."/>
            <person name="Kysela D.T."/>
            <person name="Buechlein A."/>
            <person name="Hemmerich C."/>
            <person name="Brun Y.V."/>
        </authorList>
    </citation>
    <scope>NUCLEOTIDE SEQUENCE [LARGE SCALE GENOMIC DNA]</scope>
    <source>
        <strain evidence="3">ATCC 15264 / DSM 4735 / LMG 14903 / NBRC 16000 / CB 81</strain>
    </source>
</reference>
<dbReference type="RefSeq" id="WP_013270377.1">
    <property type="nucleotide sequence ID" value="NC_014375.1"/>
</dbReference>
<dbReference type="GO" id="GO:0016740">
    <property type="term" value="F:transferase activity"/>
    <property type="evidence" value="ECO:0007669"/>
    <property type="project" value="UniProtKB-KW"/>
</dbReference>
<dbReference type="KEGG" id="bsb:Bresu_2970"/>
<evidence type="ECO:0000313" key="3">
    <source>
        <dbReference type="Proteomes" id="UP000002696"/>
    </source>
</evidence>
<feature type="transmembrane region" description="Helical" evidence="1">
    <location>
        <begin position="65"/>
        <end position="85"/>
    </location>
</feature>
<keyword evidence="2" id="KW-0808">Transferase</keyword>
<keyword evidence="1" id="KW-0812">Transmembrane</keyword>
<dbReference type="Proteomes" id="UP000002696">
    <property type="component" value="Chromosome"/>
</dbReference>
<accession>D9QNP1</accession>
<dbReference type="HOGENOM" id="CLU_2244815_0_0_5"/>
<sequence>MSADDLGGFASPRQLRAWKVLDRDDVTGLRVARLVAFGVSAFVVLMKFAFVFQQREMDASLEGQANLWGIGGIALGVVLGEVIRLKLRVIELERRSLPTQTGAN</sequence>
<organism evidence="2 3">
    <name type="scientific">Brevundimonas subvibrioides (strain ATCC 15264 / DSM 4735 / LMG 14903 / NBRC 16000 / CB 81)</name>
    <name type="common">Caulobacter subvibrioides</name>
    <dbReference type="NCBI Taxonomy" id="633149"/>
    <lineage>
        <taxon>Bacteria</taxon>
        <taxon>Pseudomonadati</taxon>
        <taxon>Pseudomonadota</taxon>
        <taxon>Alphaproteobacteria</taxon>
        <taxon>Caulobacterales</taxon>
        <taxon>Caulobacteraceae</taxon>
        <taxon>Brevundimonas</taxon>
    </lineage>
</organism>
<protein>
    <submittedName>
        <fullName evidence="2">Putative glycosyl transferase protein</fullName>
    </submittedName>
</protein>
<feature type="transmembrane region" description="Helical" evidence="1">
    <location>
        <begin position="31"/>
        <end position="53"/>
    </location>
</feature>
<name>D9QNP1_BRESC</name>